<dbReference type="RefSeq" id="WP_218903099.1">
    <property type="nucleotide sequence ID" value="NZ_JACCFK010000001.1"/>
</dbReference>
<gene>
    <name evidence="5" type="ORF">HNR02_005082</name>
</gene>
<dbReference type="PANTHER" id="PTHR34069:SF2">
    <property type="entry name" value="BETA-KETOACYL-[ACYL-CARRIER-PROTEIN] SYNTHASE III"/>
    <property type="match status" value="1"/>
</dbReference>
<dbReference type="GO" id="GO:0044550">
    <property type="term" value="P:secondary metabolite biosynthetic process"/>
    <property type="evidence" value="ECO:0007669"/>
    <property type="project" value="TreeGrafter"/>
</dbReference>
<dbReference type="PANTHER" id="PTHR34069">
    <property type="entry name" value="3-OXOACYL-[ACYL-CARRIER-PROTEIN] SYNTHASE 3"/>
    <property type="match status" value="1"/>
</dbReference>
<dbReference type="Pfam" id="PF08541">
    <property type="entry name" value="ACP_syn_III_C"/>
    <property type="match status" value="1"/>
</dbReference>
<evidence type="ECO:0000256" key="1">
    <source>
        <dbReference type="ARBA" id="ARBA00022679"/>
    </source>
</evidence>
<dbReference type="GO" id="GO:0033818">
    <property type="term" value="F:beta-ketoacyl-acyl-carrier-protein synthase III activity"/>
    <property type="evidence" value="ECO:0007669"/>
    <property type="project" value="UniProtKB-EC"/>
</dbReference>
<proteinExistence type="predicted"/>
<evidence type="ECO:0000256" key="2">
    <source>
        <dbReference type="ARBA" id="ARBA00023315"/>
    </source>
</evidence>
<dbReference type="Gene3D" id="3.40.47.10">
    <property type="match status" value="2"/>
</dbReference>
<evidence type="ECO:0000313" key="5">
    <source>
        <dbReference type="EMBL" id="NYI91759.1"/>
    </source>
</evidence>
<dbReference type="Proteomes" id="UP000549616">
    <property type="component" value="Unassembled WGS sequence"/>
</dbReference>
<keyword evidence="6" id="KW-1185">Reference proteome</keyword>
<dbReference type="CDD" id="cd00827">
    <property type="entry name" value="init_cond_enzymes"/>
    <property type="match status" value="1"/>
</dbReference>
<comment type="caution">
    <text evidence="5">The sequence shown here is derived from an EMBL/GenBank/DDBJ whole genome shotgun (WGS) entry which is preliminary data.</text>
</comment>
<evidence type="ECO:0000259" key="4">
    <source>
        <dbReference type="Pfam" id="PF08541"/>
    </source>
</evidence>
<dbReference type="AlphaFoldDB" id="A0A853B9E7"/>
<accession>A0A853B9E7</accession>
<sequence>MRTDELHIAAVASALPDRVPTAEALAAGQCDRRVAEQTGIVSVSVSGTASAAELAAEAAARAMRRSGVPPEDLRIVLHADVHYQGHDLWAPASHVQDTVGGSRCPAVEIRQLSNGGMAGLELAAHVLRGQDCPAAALVTTGDTFGLPGFDRWRSDPGTVYGDGGTAAVLTNHGGFAAVRGVATVSDPTLERMHRGADPFGRMPFSVRAPMDLEVLKRDYLASAGVGAAVRKVVEGQREALTTALKDAETSLADIDWFVLPHFGLRRLRAGYLKAWDIDLDATTWQWGRTIGHLGAGDQFAGLEQLVLSGRARPGQRLLFAGVGAGFSWSCAVAELTAVPEGWEPPPRHQPDSSGFRPAEPTLGSEDHPAGA</sequence>
<keyword evidence="2 5" id="KW-0012">Acyltransferase</keyword>
<dbReference type="SUPFAM" id="SSF53901">
    <property type="entry name" value="Thiolase-like"/>
    <property type="match status" value="1"/>
</dbReference>
<evidence type="ECO:0000256" key="3">
    <source>
        <dbReference type="SAM" id="MobiDB-lite"/>
    </source>
</evidence>
<reference evidence="5 6" key="1">
    <citation type="submission" date="2020-07" db="EMBL/GenBank/DDBJ databases">
        <title>Sequencing the genomes of 1000 actinobacteria strains.</title>
        <authorList>
            <person name="Klenk H.-P."/>
        </authorList>
    </citation>
    <scope>NUCLEOTIDE SEQUENCE [LARGE SCALE GENOMIC DNA]</scope>
    <source>
        <strain evidence="5 6">DSM 104006</strain>
    </source>
</reference>
<dbReference type="InterPro" id="IPR013747">
    <property type="entry name" value="ACP_syn_III_C"/>
</dbReference>
<protein>
    <submittedName>
        <fullName evidence="5">3-oxoacyl-[acyl-carrier-protein] synthase-3</fullName>
        <ecNumber evidence="5">2.3.1.180</ecNumber>
    </submittedName>
</protein>
<feature type="region of interest" description="Disordered" evidence="3">
    <location>
        <begin position="341"/>
        <end position="371"/>
    </location>
</feature>
<dbReference type="EC" id="2.3.1.180" evidence="5"/>
<name>A0A853B9E7_9PSEU</name>
<feature type="domain" description="Beta-ketoacyl-[acyl-carrier-protein] synthase III C-terminal" evidence="4">
    <location>
        <begin position="244"/>
        <end position="334"/>
    </location>
</feature>
<dbReference type="EMBL" id="JACCFK010000001">
    <property type="protein sequence ID" value="NYI91759.1"/>
    <property type="molecule type" value="Genomic_DNA"/>
</dbReference>
<dbReference type="InterPro" id="IPR016039">
    <property type="entry name" value="Thiolase-like"/>
</dbReference>
<evidence type="ECO:0000313" key="6">
    <source>
        <dbReference type="Proteomes" id="UP000549616"/>
    </source>
</evidence>
<keyword evidence="1 5" id="KW-0808">Transferase</keyword>
<organism evidence="5 6">
    <name type="scientific">Amycolatopsis endophytica</name>
    <dbReference type="NCBI Taxonomy" id="860233"/>
    <lineage>
        <taxon>Bacteria</taxon>
        <taxon>Bacillati</taxon>
        <taxon>Actinomycetota</taxon>
        <taxon>Actinomycetes</taxon>
        <taxon>Pseudonocardiales</taxon>
        <taxon>Pseudonocardiaceae</taxon>
        <taxon>Amycolatopsis</taxon>
    </lineage>
</organism>